<dbReference type="RefSeq" id="WP_017803717.1">
    <property type="nucleotide sequence ID" value="NZ_CAWMRI010000161.1"/>
</dbReference>
<evidence type="ECO:0000313" key="2">
    <source>
        <dbReference type="Proteomes" id="UP000076555"/>
    </source>
</evidence>
<comment type="caution">
    <text evidence="1">The sequence shown here is derived from an EMBL/GenBank/DDBJ whole genome shotgun (WGS) entry which is preliminary data.</text>
</comment>
<accession>A0A166JCT0</accession>
<gene>
    <name evidence="1" type="ORF">A2T98_12240</name>
</gene>
<name>A0A166JCT0_NODSP</name>
<dbReference type="AlphaFoldDB" id="A0A166JCT0"/>
<dbReference type="EMBL" id="LWAJ01000161">
    <property type="protein sequence ID" value="KZL49539.1"/>
    <property type="molecule type" value="Genomic_DNA"/>
</dbReference>
<proteinExistence type="predicted"/>
<protein>
    <submittedName>
        <fullName evidence="1">Uncharacterized protein</fullName>
    </submittedName>
</protein>
<sequence>MANLQETQSYETSVEEFAQALTTARRMQHDWLTYGVDYVHFYVEDADSNWLESWGDDEILANKLLDAIKEFLVSSDDVAIRVRQNLGERSLFDLAVNLEVCWRIGEINDRLCLVRNLLAGEDNVDLNNGELLNLAESLLGKLAEFSE</sequence>
<reference evidence="1 2" key="1">
    <citation type="submission" date="2016-04" db="EMBL/GenBank/DDBJ databases">
        <title>Draft Genome Assembly of the Bloom-forming Cyanobacterium Nodularia spumigena Strain CENA596 in Shrimp Production Ponds.</title>
        <authorList>
            <person name="Popin R.V."/>
            <person name="Rigonato J."/>
            <person name="Abreu V.A."/>
            <person name="Andreote A.P."/>
            <person name="Silveira S.B."/>
            <person name="Odebrecht C."/>
            <person name="Fiore M.F."/>
        </authorList>
    </citation>
    <scope>NUCLEOTIDE SEQUENCE [LARGE SCALE GENOMIC DNA]</scope>
    <source>
        <strain evidence="1 2">CENA596</strain>
    </source>
</reference>
<evidence type="ECO:0000313" key="1">
    <source>
        <dbReference type="EMBL" id="KZL49539.1"/>
    </source>
</evidence>
<organism evidence="1 2">
    <name type="scientific">Nodularia spumigena CENA596</name>
    <dbReference type="NCBI Taxonomy" id="1819295"/>
    <lineage>
        <taxon>Bacteria</taxon>
        <taxon>Bacillati</taxon>
        <taxon>Cyanobacteriota</taxon>
        <taxon>Cyanophyceae</taxon>
        <taxon>Nostocales</taxon>
        <taxon>Nodulariaceae</taxon>
        <taxon>Nodularia</taxon>
    </lineage>
</organism>
<dbReference type="OrthoDB" id="518169at2"/>
<dbReference type="Proteomes" id="UP000076555">
    <property type="component" value="Unassembled WGS sequence"/>
</dbReference>